<evidence type="ECO:0000313" key="2">
    <source>
        <dbReference type="EMBL" id="MCL6272515.1"/>
    </source>
</evidence>
<dbReference type="RefSeq" id="WP_249655702.1">
    <property type="nucleotide sequence ID" value="NZ_JAMFMA010000001.1"/>
</dbReference>
<sequence length="256" mass="28378">MSSKLITIMSMAILCGLCYACQEAIVKTDTSVATYDQPSSNSSTGSQTYMSGTLPEEVLTGSFLKDSTGIYQSIYSSQNYGTFYQIFCKAKFTKEQSSGKELLDSLYFRLINYKGQMDLGFAKSAVEKDLVDYDSTTQIVGVKLAVRGMSNYHTLQYKLPESVKVYKDQFNRINVHRILMPLNPTVSSHALGSIFDSEFYYRSGLEPPVKKKLVAGQHGFPKDSLGGFKMSDLLSMDFVSIYGDGGNCYSSTINVQ</sequence>
<evidence type="ECO:0000313" key="3">
    <source>
        <dbReference type="Proteomes" id="UP001203607"/>
    </source>
</evidence>
<keyword evidence="3" id="KW-1185">Reference proteome</keyword>
<reference evidence="2 3" key="1">
    <citation type="submission" date="2022-05" db="EMBL/GenBank/DDBJ databases">
        <authorList>
            <person name="Park J.-S."/>
        </authorList>
    </citation>
    <scope>NUCLEOTIDE SEQUENCE [LARGE SCALE GENOMIC DNA]</scope>
    <source>
        <strain evidence="2 3">2012CJ35-5</strain>
    </source>
</reference>
<accession>A0ABT0PM91</accession>
<comment type="caution">
    <text evidence="2">The sequence shown here is derived from an EMBL/GenBank/DDBJ whole genome shotgun (WGS) entry which is preliminary data.</text>
</comment>
<dbReference type="EMBL" id="JAMFMA010000001">
    <property type="protein sequence ID" value="MCL6272515.1"/>
    <property type="molecule type" value="Genomic_DNA"/>
</dbReference>
<evidence type="ECO:0000256" key="1">
    <source>
        <dbReference type="SAM" id="SignalP"/>
    </source>
</evidence>
<feature type="chain" id="PRO_5045995328" description="Lipoprotein" evidence="1">
    <location>
        <begin position="21"/>
        <end position="256"/>
    </location>
</feature>
<protein>
    <recommendedName>
        <fullName evidence="4">Lipoprotein</fullName>
    </recommendedName>
</protein>
<feature type="signal peptide" evidence="1">
    <location>
        <begin position="1"/>
        <end position="20"/>
    </location>
</feature>
<organism evidence="2 3">
    <name type="scientific">Flagellimonas spongiicola</name>
    <dbReference type="NCBI Taxonomy" id="2942208"/>
    <lineage>
        <taxon>Bacteria</taxon>
        <taxon>Pseudomonadati</taxon>
        <taxon>Bacteroidota</taxon>
        <taxon>Flavobacteriia</taxon>
        <taxon>Flavobacteriales</taxon>
        <taxon>Flavobacteriaceae</taxon>
        <taxon>Flagellimonas</taxon>
    </lineage>
</organism>
<evidence type="ECO:0008006" key="4">
    <source>
        <dbReference type="Google" id="ProtNLM"/>
    </source>
</evidence>
<gene>
    <name evidence="2" type="ORF">M3P19_00760</name>
</gene>
<keyword evidence="1" id="KW-0732">Signal</keyword>
<name>A0ABT0PM91_9FLAO</name>
<dbReference type="Proteomes" id="UP001203607">
    <property type="component" value="Unassembled WGS sequence"/>
</dbReference>
<proteinExistence type="predicted"/>